<dbReference type="GO" id="GO:0043772">
    <property type="term" value="F:acyl-phosphate glycerol-3-phosphate acyltransferase activity"/>
    <property type="evidence" value="ECO:0007669"/>
    <property type="project" value="UniProtKB-UniRule"/>
</dbReference>
<comment type="pathway">
    <text evidence="10">Lipid metabolism; phospholipid metabolism.</text>
</comment>
<proteinExistence type="inferred from homology"/>
<comment type="similarity">
    <text evidence="10">Belongs to the PlsY family.</text>
</comment>
<dbReference type="HAMAP" id="MF_01043">
    <property type="entry name" value="PlsY"/>
    <property type="match status" value="1"/>
</dbReference>
<feature type="transmembrane region" description="Helical" evidence="10">
    <location>
        <begin position="164"/>
        <end position="183"/>
    </location>
</feature>
<keyword evidence="9 10" id="KW-1208">Phospholipid metabolism</keyword>
<evidence type="ECO:0000313" key="11">
    <source>
        <dbReference type="EMBL" id="MBB2183208.1"/>
    </source>
</evidence>
<dbReference type="InterPro" id="IPR003811">
    <property type="entry name" value="G3P_acylTferase_PlsY"/>
</dbReference>
<accession>A0A839K1A4</accession>
<keyword evidence="5 10" id="KW-1133">Transmembrane helix</keyword>
<evidence type="ECO:0000256" key="3">
    <source>
        <dbReference type="ARBA" id="ARBA00022679"/>
    </source>
</evidence>
<keyword evidence="7 10" id="KW-0472">Membrane</keyword>
<name>A0A839K1A4_9FIRM</name>
<protein>
    <recommendedName>
        <fullName evidence="10">Glycerol-3-phosphate acyltransferase</fullName>
    </recommendedName>
    <alternativeName>
        <fullName evidence="10">Acyl-PO4 G3P acyltransferase</fullName>
    </alternativeName>
    <alternativeName>
        <fullName evidence="10">Acyl-phosphate--glycerol-3-phosphate acyltransferase</fullName>
    </alternativeName>
    <alternativeName>
        <fullName evidence="10">G3P acyltransferase</fullName>
        <shortName evidence="10">GPAT</shortName>
        <ecNumber evidence="10">2.3.1.275</ecNumber>
    </alternativeName>
    <alternativeName>
        <fullName evidence="10">Lysophosphatidic acid synthase</fullName>
        <shortName evidence="10">LPA synthase</shortName>
    </alternativeName>
</protein>
<sequence length="199" mass="22457">MMLTIILVLLLSYLIGCFNTGYYYTRLFYKQDIREIGTKVTGAYNVSRLTGKRGFIITFLGDSIKGAIVVALCRWLKFADLVVLLSVFCVLSGHIFPFQLKFRGGKGFSTAFGAFLAFHPAFILYWAITAGILRLLISSYTIAVLFALTLLPLELFVLDYSTEVVLLMILDTLLIIYACRSNLIEFISKRAFQGTKKRK</sequence>
<keyword evidence="11" id="KW-0012">Acyltransferase</keyword>
<keyword evidence="12" id="KW-1185">Reference proteome</keyword>
<dbReference type="AlphaFoldDB" id="A0A839K1A4"/>
<feature type="transmembrane region" description="Helical" evidence="10">
    <location>
        <begin position="78"/>
        <end position="96"/>
    </location>
</feature>
<dbReference type="SMART" id="SM01207">
    <property type="entry name" value="G3P_acyltransf"/>
    <property type="match status" value="1"/>
</dbReference>
<comment type="catalytic activity">
    <reaction evidence="10">
        <text>an acyl phosphate + sn-glycerol 3-phosphate = a 1-acyl-sn-glycero-3-phosphate + phosphate</text>
        <dbReference type="Rhea" id="RHEA:34075"/>
        <dbReference type="ChEBI" id="CHEBI:43474"/>
        <dbReference type="ChEBI" id="CHEBI:57597"/>
        <dbReference type="ChEBI" id="CHEBI:57970"/>
        <dbReference type="ChEBI" id="CHEBI:59918"/>
        <dbReference type="EC" id="2.3.1.275"/>
    </reaction>
</comment>
<keyword evidence="4 10" id="KW-0812">Transmembrane</keyword>
<evidence type="ECO:0000256" key="6">
    <source>
        <dbReference type="ARBA" id="ARBA00023098"/>
    </source>
</evidence>
<keyword evidence="8 10" id="KW-0594">Phospholipid biosynthesis</keyword>
<feature type="transmembrane region" description="Helical" evidence="10">
    <location>
        <begin position="135"/>
        <end position="158"/>
    </location>
</feature>
<dbReference type="UniPathway" id="UPA00085"/>
<comment type="function">
    <text evidence="10">Catalyzes the transfer of an acyl group from acyl-phosphate (acyl-PO(4)) to glycerol-3-phosphate (G3P) to form lysophosphatidic acid (LPA). This enzyme utilizes acyl-phosphate as fatty acyl donor, but not acyl-CoA or acyl-ACP.</text>
</comment>
<keyword evidence="6 10" id="KW-0443">Lipid metabolism</keyword>
<dbReference type="PANTHER" id="PTHR30309">
    <property type="entry name" value="INNER MEMBRANE PROTEIN YGIH"/>
    <property type="match status" value="1"/>
</dbReference>
<dbReference type="PANTHER" id="PTHR30309:SF0">
    <property type="entry name" value="GLYCEROL-3-PHOSPHATE ACYLTRANSFERASE-RELATED"/>
    <property type="match status" value="1"/>
</dbReference>
<dbReference type="RefSeq" id="WP_228352887.1">
    <property type="nucleotide sequence ID" value="NZ_JACEGA010000001.1"/>
</dbReference>
<comment type="caution">
    <text evidence="11">The sequence shown here is derived from an EMBL/GenBank/DDBJ whole genome shotgun (WGS) entry which is preliminary data.</text>
</comment>
<evidence type="ECO:0000313" key="12">
    <source>
        <dbReference type="Proteomes" id="UP000574276"/>
    </source>
</evidence>
<reference evidence="11 12" key="1">
    <citation type="submission" date="2020-07" db="EMBL/GenBank/DDBJ databases">
        <title>Characterization and genome sequencing of isolate MD1, a novel member within the family Lachnospiraceae.</title>
        <authorList>
            <person name="Rettenmaier R."/>
            <person name="Di Bello L."/>
            <person name="Zinser C."/>
            <person name="Scheitz K."/>
            <person name="Liebl W."/>
            <person name="Zverlov V."/>
        </authorList>
    </citation>
    <scope>NUCLEOTIDE SEQUENCE [LARGE SCALE GENOMIC DNA]</scope>
    <source>
        <strain evidence="11 12">MD1</strain>
    </source>
</reference>
<evidence type="ECO:0000256" key="1">
    <source>
        <dbReference type="ARBA" id="ARBA00022475"/>
    </source>
</evidence>
<keyword evidence="1 10" id="KW-1003">Cell membrane</keyword>
<evidence type="ECO:0000256" key="4">
    <source>
        <dbReference type="ARBA" id="ARBA00022692"/>
    </source>
</evidence>
<gene>
    <name evidence="10" type="primary">plsY</name>
    <name evidence="11" type="ORF">H0486_09985</name>
</gene>
<evidence type="ECO:0000256" key="8">
    <source>
        <dbReference type="ARBA" id="ARBA00023209"/>
    </source>
</evidence>
<keyword evidence="2 10" id="KW-0444">Lipid biosynthesis</keyword>
<comment type="subunit">
    <text evidence="10">Probably interacts with PlsX.</text>
</comment>
<dbReference type="Pfam" id="PF02660">
    <property type="entry name" value="G3P_acyltransf"/>
    <property type="match status" value="1"/>
</dbReference>
<dbReference type="EMBL" id="JACEGA010000001">
    <property type="protein sequence ID" value="MBB2183208.1"/>
    <property type="molecule type" value="Genomic_DNA"/>
</dbReference>
<evidence type="ECO:0000256" key="7">
    <source>
        <dbReference type="ARBA" id="ARBA00023136"/>
    </source>
</evidence>
<dbReference type="EC" id="2.3.1.275" evidence="10"/>
<dbReference type="GO" id="GO:0008654">
    <property type="term" value="P:phospholipid biosynthetic process"/>
    <property type="evidence" value="ECO:0007669"/>
    <property type="project" value="UniProtKB-UniRule"/>
</dbReference>
<organism evidence="11 12">
    <name type="scientific">Variimorphobacter saccharofermentans</name>
    <dbReference type="NCBI Taxonomy" id="2755051"/>
    <lineage>
        <taxon>Bacteria</taxon>
        <taxon>Bacillati</taxon>
        <taxon>Bacillota</taxon>
        <taxon>Clostridia</taxon>
        <taxon>Lachnospirales</taxon>
        <taxon>Lachnospiraceae</taxon>
        <taxon>Variimorphobacter</taxon>
    </lineage>
</organism>
<evidence type="ECO:0000256" key="5">
    <source>
        <dbReference type="ARBA" id="ARBA00022989"/>
    </source>
</evidence>
<keyword evidence="3 10" id="KW-0808">Transferase</keyword>
<evidence type="ECO:0000256" key="10">
    <source>
        <dbReference type="HAMAP-Rule" id="MF_01043"/>
    </source>
</evidence>
<dbReference type="GO" id="GO:0005886">
    <property type="term" value="C:plasma membrane"/>
    <property type="evidence" value="ECO:0007669"/>
    <property type="project" value="UniProtKB-SubCell"/>
</dbReference>
<evidence type="ECO:0000256" key="9">
    <source>
        <dbReference type="ARBA" id="ARBA00023264"/>
    </source>
</evidence>
<evidence type="ECO:0000256" key="2">
    <source>
        <dbReference type="ARBA" id="ARBA00022516"/>
    </source>
</evidence>
<comment type="subcellular location">
    <subcellularLocation>
        <location evidence="10">Cell membrane</location>
        <topology evidence="10">Multi-pass membrane protein</topology>
    </subcellularLocation>
</comment>
<feature type="transmembrane region" description="Helical" evidence="10">
    <location>
        <begin position="108"/>
        <end position="128"/>
    </location>
</feature>
<dbReference type="Proteomes" id="UP000574276">
    <property type="component" value="Unassembled WGS sequence"/>
</dbReference>